<dbReference type="AlphaFoldDB" id="A0A1Z4JEQ2"/>
<protein>
    <submittedName>
        <fullName evidence="1">Uncharacterized protein</fullName>
    </submittedName>
</protein>
<name>A0A1Z4JEQ2_LEPBY</name>
<evidence type="ECO:0000313" key="1">
    <source>
        <dbReference type="EMBL" id="BAY55216.1"/>
    </source>
</evidence>
<proteinExistence type="predicted"/>
<sequence length="119" mass="13458">MIVELLRKWAELEPDRCEIYPNSAELLNVFLNPWIINFSAVSIELGAYDAAALQRAVQASIDNRDWRCKIFNSAAGWSAKVVPSSALSNMTFENYLEYRNQELAIALLNAYVVCLEANQ</sequence>
<dbReference type="EMBL" id="AP018203">
    <property type="protein sequence ID" value="BAY55216.1"/>
    <property type="molecule type" value="Genomic_DNA"/>
</dbReference>
<evidence type="ECO:0000313" key="2">
    <source>
        <dbReference type="Proteomes" id="UP000217895"/>
    </source>
</evidence>
<dbReference type="Proteomes" id="UP000217895">
    <property type="component" value="Chromosome"/>
</dbReference>
<keyword evidence="2" id="KW-1185">Reference proteome</keyword>
<reference evidence="1 2" key="1">
    <citation type="submission" date="2017-06" db="EMBL/GenBank/DDBJ databases">
        <title>Genome sequencing of cyanobaciteial culture collection at National Institute for Environmental Studies (NIES).</title>
        <authorList>
            <person name="Hirose Y."/>
            <person name="Shimura Y."/>
            <person name="Fujisawa T."/>
            <person name="Nakamura Y."/>
            <person name="Kawachi M."/>
        </authorList>
    </citation>
    <scope>NUCLEOTIDE SEQUENCE [LARGE SCALE GENOMIC DNA]</scope>
    <source>
        <strain evidence="1 2">NIES-2135</strain>
    </source>
</reference>
<gene>
    <name evidence="1" type="ORF">NIES2135_20390</name>
</gene>
<organism evidence="1 2">
    <name type="scientific">Leptolyngbya boryana NIES-2135</name>
    <dbReference type="NCBI Taxonomy" id="1973484"/>
    <lineage>
        <taxon>Bacteria</taxon>
        <taxon>Bacillati</taxon>
        <taxon>Cyanobacteriota</taxon>
        <taxon>Cyanophyceae</taxon>
        <taxon>Leptolyngbyales</taxon>
        <taxon>Leptolyngbyaceae</taxon>
        <taxon>Leptolyngbya group</taxon>
        <taxon>Leptolyngbya</taxon>
    </lineage>
</organism>
<accession>A0A1Z4JEQ2</accession>